<dbReference type="FunCoup" id="H3A7U9">
    <property type="interactions" value="307"/>
</dbReference>
<dbReference type="Proteomes" id="UP000008672">
    <property type="component" value="Unassembled WGS sequence"/>
</dbReference>
<dbReference type="STRING" id="7897.ENSLACP00000005720"/>
<evidence type="ECO:0000256" key="3">
    <source>
        <dbReference type="ARBA" id="ARBA00022630"/>
    </source>
</evidence>
<dbReference type="PANTHER" id="PTHR19370:SF184">
    <property type="entry name" value="NADH-CYTOCHROME B5 REDUCTASE-LIKE"/>
    <property type="match status" value="1"/>
</dbReference>
<dbReference type="EMBL" id="AFYH01131959">
    <property type="status" value="NOT_ANNOTATED_CDS"/>
    <property type="molecule type" value="Genomic_DNA"/>
</dbReference>
<reference evidence="10" key="2">
    <citation type="submission" date="2025-08" db="UniProtKB">
        <authorList>
            <consortium name="Ensembl"/>
        </authorList>
    </citation>
    <scope>IDENTIFICATION</scope>
</reference>
<dbReference type="Pfam" id="PF00970">
    <property type="entry name" value="FAD_binding_6"/>
    <property type="match status" value="1"/>
</dbReference>
<evidence type="ECO:0000313" key="11">
    <source>
        <dbReference type="Proteomes" id="UP000008672"/>
    </source>
</evidence>
<dbReference type="Pfam" id="PF09791">
    <property type="entry name" value="Oxidored-like"/>
    <property type="match status" value="1"/>
</dbReference>
<dbReference type="eggNOG" id="KOG0534">
    <property type="taxonomic scope" value="Eukaryota"/>
</dbReference>
<evidence type="ECO:0000256" key="5">
    <source>
        <dbReference type="ARBA" id="ARBA00023002"/>
    </source>
</evidence>
<name>H3A7U9_LATCH</name>
<dbReference type="InterPro" id="IPR017938">
    <property type="entry name" value="Riboflavin_synthase-like_b-brl"/>
</dbReference>
<feature type="binding site" evidence="7">
    <location>
        <position position="142"/>
    </location>
    <ligand>
        <name>FAD</name>
        <dbReference type="ChEBI" id="CHEBI:57692"/>
    </ligand>
</feature>
<dbReference type="OMA" id="YSPYWTD"/>
<dbReference type="InterPro" id="IPR019180">
    <property type="entry name" value="Oxidoreductase-like_N"/>
</dbReference>
<feature type="binding site" evidence="7">
    <location>
        <position position="123"/>
    </location>
    <ligand>
        <name>FAD</name>
        <dbReference type="ChEBI" id="CHEBI:57692"/>
    </ligand>
</feature>
<evidence type="ECO:0000256" key="6">
    <source>
        <dbReference type="ARBA" id="ARBA00023027"/>
    </source>
</evidence>
<evidence type="ECO:0000256" key="7">
    <source>
        <dbReference type="PIRSR" id="PIRSR601834-1"/>
    </source>
</evidence>
<reference evidence="10" key="3">
    <citation type="submission" date="2025-09" db="UniProtKB">
        <authorList>
            <consortium name="Ensembl"/>
        </authorList>
    </citation>
    <scope>IDENTIFICATION</scope>
</reference>
<dbReference type="EMBL" id="AFYH01131957">
    <property type="status" value="NOT_ANNOTATED_CDS"/>
    <property type="molecule type" value="Genomic_DNA"/>
</dbReference>
<proteinExistence type="inferred from homology"/>
<dbReference type="GO" id="GO:0090524">
    <property type="term" value="F:cytochrome-b5 reductase activity, acting on NADH"/>
    <property type="evidence" value="ECO:0007669"/>
    <property type="project" value="UniProtKB-EC"/>
</dbReference>
<protein>
    <recommendedName>
        <fullName evidence="8">NADH-cytochrome b5 reductase</fullName>
        <ecNumber evidence="8">1.6.2.2</ecNumber>
    </recommendedName>
</protein>
<keyword evidence="6 8" id="KW-0520">NAD</keyword>
<dbReference type="PROSITE" id="PS51384">
    <property type="entry name" value="FAD_FR"/>
    <property type="match status" value="1"/>
</dbReference>
<keyword evidence="3 7" id="KW-0285">Flavoprotein</keyword>
<keyword evidence="11" id="KW-1185">Reference proteome</keyword>
<evidence type="ECO:0000256" key="8">
    <source>
        <dbReference type="RuleBase" id="RU361226"/>
    </source>
</evidence>
<dbReference type="InterPro" id="IPR001433">
    <property type="entry name" value="OxRdtase_FAD/NAD-bd"/>
</dbReference>
<feature type="binding site" evidence="7">
    <location>
        <position position="149"/>
    </location>
    <ligand>
        <name>FAD</name>
        <dbReference type="ChEBI" id="CHEBI:57692"/>
    </ligand>
</feature>
<dbReference type="GeneTree" id="ENSGT00920000149170"/>
<dbReference type="Ensembl" id="ENSLACT00000005770.1">
    <property type="protein sequence ID" value="ENSLACP00000005720.1"/>
    <property type="gene ID" value="ENSLACG00000005082.1"/>
</dbReference>
<evidence type="ECO:0000256" key="4">
    <source>
        <dbReference type="ARBA" id="ARBA00022827"/>
    </source>
</evidence>
<comment type="similarity">
    <text evidence="2 8">Belongs to the flavoprotein pyridine nucleotide cytochrome reductase family.</text>
</comment>
<dbReference type="Gene3D" id="3.40.50.80">
    <property type="entry name" value="Nucleotide-binding domain of ferredoxin-NADP reductase (FNR) module"/>
    <property type="match status" value="1"/>
</dbReference>
<dbReference type="InterPro" id="IPR039261">
    <property type="entry name" value="FNR_nucleotide-bd"/>
</dbReference>
<evidence type="ECO:0000256" key="2">
    <source>
        <dbReference type="ARBA" id="ARBA00006105"/>
    </source>
</evidence>
<dbReference type="EC" id="1.6.2.2" evidence="8"/>
<dbReference type="InParanoid" id="H3A7U9"/>
<comment type="catalytic activity">
    <reaction evidence="8">
        <text>2 Fe(III)-[cytochrome b5] + NADH = 2 Fe(II)-[cytochrome b5] + NAD(+) + H(+)</text>
        <dbReference type="Rhea" id="RHEA:46680"/>
        <dbReference type="Rhea" id="RHEA-COMP:10438"/>
        <dbReference type="Rhea" id="RHEA-COMP:10439"/>
        <dbReference type="ChEBI" id="CHEBI:15378"/>
        <dbReference type="ChEBI" id="CHEBI:29033"/>
        <dbReference type="ChEBI" id="CHEBI:29034"/>
        <dbReference type="ChEBI" id="CHEBI:57540"/>
        <dbReference type="ChEBI" id="CHEBI:57945"/>
        <dbReference type="EC" id="1.6.2.2"/>
    </reaction>
</comment>
<dbReference type="PRINTS" id="PR00371">
    <property type="entry name" value="FPNCR"/>
</dbReference>
<dbReference type="InterPro" id="IPR017927">
    <property type="entry name" value="FAD-bd_FR_type"/>
</dbReference>
<evidence type="ECO:0000256" key="1">
    <source>
        <dbReference type="ARBA" id="ARBA00001974"/>
    </source>
</evidence>
<reference evidence="11" key="1">
    <citation type="submission" date="2011-08" db="EMBL/GenBank/DDBJ databases">
        <title>The draft genome of Latimeria chalumnae.</title>
        <authorList>
            <person name="Di Palma F."/>
            <person name="Alfoldi J."/>
            <person name="Johnson J."/>
            <person name="Berlin A."/>
            <person name="Gnerre S."/>
            <person name="Jaffe D."/>
            <person name="MacCallum I."/>
            <person name="Young S."/>
            <person name="Walker B.J."/>
            <person name="Lander E."/>
            <person name="Lindblad-Toh K."/>
        </authorList>
    </citation>
    <scope>NUCLEOTIDE SEQUENCE [LARGE SCALE GENOMIC DNA]</scope>
    <source>
        <strain evidence="11">Wild caught</strain>
    </source>
</reference>
<dbReference type="SUPFAM" id="SSF63380">
    <property type="entry name" value="Riboflavin synthase domain-like"/>
    <property type="match status" value="1"/>
</dbReference>
<comment type="cofactor">
    <cofactor evidence="1 7 8">
        <name>FAD</name>
        <dbReference type="ChEBI" id="CHEBI:57692"/>
    </cofactor>
</comment>
<keyword evidence="4 7" id="KW-0274">FAD</keyword>
<feature type="domain" description="FAD-binding FR-type" evidence="9">
    <location>
        <begin position="72"/>
        <end position="174"/>
    </location>
</feature>
<organism evidence="10 11">
    <name type="scientific">Latimeria chalumnae</name>
    <name type="common">Coelacanth</name>
    <dbReference type="NCBI Taxonomy" id="7897"/>
    <lineage>
        <taxon>Eukaryota</taxon>
        <taxon>Metazoa</taxon>
        <taxon>Chordata</taxon>
        <taxon>Craniata</taxon>
        <taxon>Vertebrata</taxon>
        <taxon>Euteleostomi</taxon>
        <taxon>Coelacanthiformes</taxon>
        <taxon>Coelacanthidae</taxon>
        <taxon>Latimeria</taxon>
    </lineage>
</organism>
<dbReference type="HOGENOM" id="CLU_003827_9_3_1"/>
<evidence type="ECO:0000259" key="9">
    <source>
        <dbReference type="PROSITE" id="PS51384"/>
    </source>
</evidence>
<dbReference type="Bgee" id="ENSLACG00000005082">
    <property type="expression patterns" value="Expressed in pelvic fin and 6 other cell types or tissues"/>
</dbReference>
<dbReference type="AlphaFoldDB" id="H3A7U9"/>
<dbReference type="CDD" id="cd06183">
    <property type="entry name" value="cyt_b5_reduct_like"/>
    <property type="match status" value="1"/>
</dbReference>
<feature type="binding site" evidence="7">
    <location>
        <position position="150"/>
    </location>
    <ligand>
        <name>FAD</name>
        <dbReference type="ChEBI" id="CHEBI:57692"/>
    </ligand>
</feature>
<accession>H3A7U9</accession>
<gene>
    <name evidence="10" type="primary">CYB5RL</name>
</gene>
<dbReference type="InterPro" id="IPR001834">
    <property type="entry name" value="CBR-like"/>
</dbReference>
<dbReference type="SUPFAM" id="SSF52343">
    <property type="entry name" value="Ferredoxin reductase-like, C-terminal NADP-linked domain"/>
    <property type="match status" value="1"/>
</dbReference>
<feature type="binding site" evidence="7">
    <location>
        <position position="140"/>
    </location>
    <ligand>
        <name>FAD</name>
        <dbReference type="ChEBI" id="CHEBI:57692"/>
    </ligand>
</feature>
<dbReference type="Pfam" id="PF00175">
    <property type="entry name" value="NAD_binding_1"/>
    <property type="match status" value="1"/>
</dbReference>
<dbReference type="PANTHER" id="PTHR19370">
    <property type="entry name" value="NADH-CYTOCHROME B5 REDUCTASE"/>
    <property type="match status" value="1"/>
</dbReference>
<dbReference type="EMBL" id="AFYH01131958">
    <property type="status" value="NOT_ANNOTATED_CDS"/>
    <property type="molecule type" value="Genomic_DNA"/>
</dbReference>
<feature type="binding site" evidence="7">
    <location>
        <position position="125"/>
    </location>
    <ligand>
        <name>FAD</name>
        <dbReference type="ChEBI" id="CHEBI:57692"/>
    </ligand>
</feature>
<evidence type="ECO:0000313" key="10">
    <source>
        <dbReference type="Ensembl" id="ENSLACP00000005720.1"/>
    </source>
</evidence>
<keyword evidence="5 8" id="KW-0560">Oxidoreductase</keyword>
<dbReference type="InterPro" id="IPR008333">
    <property type="entry name" value="Cbr1-like_FAD-bd_dom"/>
</dbReference>
<dbReference type="Gene3D" id="2.40.30.10">
    <property type="entry name" value="Translation factors"/>
    <property type="match status" value="1"/>
</dbReference>
<sequence>VMSESDEEWLHLKPTEPLPSQCCGSGCRPCVFDIYEGELERWTQAKAKKDKSLLTRVQRWLCQSCPDLISTETFTAFQLKSVEQLTEDTYLYTFALPSETSLGLKLGQHIVLRGTVNGLEIQRAYTPVNSVDTTGYFDVLIKIYEEGLMSHYIKSWKRGDRVFWRGPFGGFPYRPNQYGQLIMLASGTGLAPMLPILQHITANEEDETFVILVGCFRTFKDIYMKQLLLEQSRYWNIRTFYALSKEESLEKLSWSYRENTHLGRITKSVIANLINSCKRKPFVLICGSLTFNDDMVSCLKSLGIEEDSYFVF</sequence>
<dbReference type="PRINTS" id="PR00406">
    <property type="entry name" value="CYTB5RDTASE"/>
</dbReference>
<dbReference type="InterPro" id="IPR001709">
    <property type="entry name" value="Flavoprot_Pyr_Nucl_cyt_Rdtase"/>
</dbReference>
<dbReference type="EMBL" id="AFYH01131960">
    <property type="status" value="NOT_ANNOTATED_CDS"/>
    <property type="molecule type" value="Genomic_DNA"/>
</dbReference>